<name>A0A9P3LM60_9APHY</name>
<keyword evidence="3" id="KW-1185">Reference proteome</keyword>
<evidence type="ECO:0000313" key="2">
    <source>
        <dbReference type="EMBL" id="GJE99384.1"/>
    </source>
</evidence>
<dbReference type="EMBL" id="BPQB01000108">
    <property type="protein sequence ID" value="GJE99384.1"/>
    <property type="molecule type" value="Genomic_DNA"/>
</dbReference>
<evidence type="ECO:0000256" key="1">
    <source>
        <dbReference type="SAM" id="MobiDB-lite"/>
    </source>
</evidence>
<comment type="caution">
    <text evidence="2">The sequence shown here is derived from an EMBL/GenBank/DDBJ whole genome shotgun (WGS) entry which is preliminary data.</text>
</comment>
<feature type="compositionally biased region" description="Polar residues" evidence="1">
    <location>
        <begin position="125"/>
        <end position="134"/>
    </location>
</feature>
<evidence type="ECO:0000313" key="3">
    <source>
        <dbReference type="Proteomes" id="UP000703269"/>
    </source>
</evidence>
<protein>
    <submittedName>
        <fullName evidence="2">Uncharacterized protein</fullName>
    </submittedName>
</protein>
<organism evidence="2 3">
    <name type="scientific">Phanerochaete sordida</name>
    <dbReference type="NCBI Taxonomy" id="48140"/>
    <lineage>
        <taxon>Eukaryota</taxon>
        <taxon>Fungi</taxon>
        <taxon>Dikarya</taxon>
        <taxon>Basidiomycota</taxon>
        <taxon>Agaricomycotina</taxon>
        <taxon>Agaricomycetes</taxon>
        <taxon>Polyporales</taxon>
        <taxon>Phanerochaetaceae</taxon>
        <taxon>Phanerochaete</taxon>
    </lineage>
</organism>
<dbReference type="Proteomes" id="UP000703269">
    <property type="component" value="Unassembled WGS sequence"/>
</dbReference>
<feature type="region of interest" description="Disordered" evidence="1">
    <location>
        <begin position="105"/>
        <end position="134"/>
    </location>
</feature>
<dbReference type="AlphaFoldDB" id="A0A9P3LM60"/>
<accession>A0A9P3LM60</accession>
<proteinExistence type="predicted"/>
<sequence>MSPLRVGPLRVELRLVAAPAVLLLQHRVIATCVVTQLCQVPCHGDPPPPPNSVLYPPTSRHPLSAPFVGDCFHRIRVSDEAPHKAIFAKLGMRLSRGGIFLGPEPTRPLSGAHQHPLAYDARLKSQPTTTEQRG</sequence>
<reference evidence="2 3" key="1">
    <citation type="submission" date="2021-08" db="EMBL/GenBank/DDBJ databases">
        <title>Draft Genome Sequence of Phanerochaete sordida strain YK-624.</title>
        <authorList>
            <person name="Mori T."/>
            <person name="Dohra H."/>
            <person name="Suzuki T."/>
            <person name="Kawagishi H."/>
            <person name="Hirai H."/>
        </authorList>
    </citation>
    <scope>NUCLEOTIDE SEQUENCE [LARGE SCALE GENOMIC DNA]</scope>
    <source>
        <strain evidence="2 3">YK-624</strain>
    </source>
</reference>
<gene>
    <name evidence="2" type="ORF">PsYK624_156380</name>
</gene>